<dbReference type="RefSeq" id="WP_127340797.1">
    <property type="nucleotide sequence ID" value="NZ_QWDM01000024.1"/>
</dbReference>
<feature type="transmembrane region" description="Helical" evidence="1">
    <location>
        <begin position="104"/>
        <end position="130"/>
    </location>
</feature>
<evidence type="ECO:0000313" key="3">
    <source>
        <dbReference type="EMBL" id="RUT67913.1"/>
    </source>
</evidence>
<dbReference type="Gene3D" id="3.30.565.10">
    <property type="entry name" value="Histidine kinase-like ATPase, C-terminal domain"/>
    <property type="match status" value="1"/>
</dbReference>
<dbReference type="GO" id="GO:0000155">
    <property type="term" value="F:phosphorelay sensor kinase activity"/>
    <property type="evidence" value="ECO:0007669"/>
    <property type="project" value="InterPro"/>
</dbReference>
<keyword evidence="3" id="KW-0418">Kinase</keyword>
<dbReference type="PANTHER" id="PTHR34220">
    <property type="entry name" value="SENSOR HISTIDINE KINASE YPDA"/>
    <property type="match status" value="1"/>
</dbReference>
<feature type="transmembrane region" description="Helical" evidence="1">
    <location>
        <begin position="71"/>
        <end position="92"/>
    </location>
</feature>
<dbReference type="GO" id="GO:0016020">
    <property type="term" value="C:membrane"/>
    <property type="evidence" value="ECO:0007669"/>
    <property type="project" value="InterPro"/>
</dbReference>
<dbReference type="PANTHER" id="PTHR34220:SF7">
    <property type="entry name" value="SENSOR HISTIDINE KINASE YPDA"/>
    <property type="match status" value="1"/>
</dbReference>
<dbReference type="InterPro" id="IPR050640">
    <property type="entry name" value="Bact_2-comp_sensor_kinase"/>
</dbReference>
<evidence type="ECO:0000256" key="1">
    <source>
        <dbReference type="SAM" id="Phobius"/>
    </source>
</evidence>
<dbReference type="InterPro" id="IPR036890">
    <property type="entry name" value="HATPase_C_sf"/>
</dbReference>
<keyword evidence="1" id="KW-1133">Transmembrane helix</keyword>
<keyword evidence="1" id="KW-0472">Membrane</keyword>
<dbReference type="OrthoDB" id="9809908at2"/>
<feature type="domain" description="Signal transduction histidine kinase internal region" evidence="2">
    <location>
        <begin position="191"/>
        <end position="266"/>
    </location>
</feature>
<feature type="transmembrane region" description="Helical" evidence="1">
    <location>
        <begin position="150"/>
        <end position="169"/>
    </location>
</feature>
<keyword evidence="3" id="KW-0808">Transferase</keyword>
<comment type="caution">
    <text evidence="3">The sequence shown here is derived from an EMBL/GenBank/DDBJ whole genome shotgun (WGS) entry which is preliminary data.</text>
</comment>
<proteinExistence type="predicted"/>
<reference evidence="4" key="1">
    <citation type="journal article" date="2019" name="Syst. Appl. Microbiol.">
        <title>Flavobacterium circumlabens sp. nov. and Flavobacterium cupreum sp. nov., two psychrotrophic species isolated from Antarctic environmental samples.</title>
        <authorList>
            <person name="Kralova S."/>
            <person name="Busse H.-J."/>
            <person name="Svec P."/>
            <person name="Maslanova I."/>
            <person name="Stankova E."/>
            <person name="Bartak M."/>
            <person name="Sedlacek I."/>
        </authorList>
    </citation>
    <scope>NUCLEOTIDE SEQUENCE [LARGE SCALE GENOMIC DNA]</scope>
    <source>
        <strain evidence="4">CCM 8825</strain>
    </source>
</reference>
<gene>
    <name evidence="3" type="ORF">D0817_23895</name>
</gene>
<dbReference type="AlphaFoldDB" id="A0A434A0L7"/>
<feature type="transmembrane region" description="Helical" evidence="1">
    <location>
        <begin position="44"/>
        <end position="65"/>
    </location>
</feature>
<dbReference type="Proteomes" id="UP000288102">
    <property type="component" value="Unassembled WGS sequence"/>
</dbReference>
<keyword evidence="4" id="KW-1185">Reference proteome</keyword>
<keyword evidence="1" id="KW-0812">Transmembrane</keyword>
<accession>A0A434A0L7</accession>
<evidence type="ECO:0000259" key="2">
    <source>
        <dbReference type="Pfam" id="PF06580"/>
    </source>
</evidence>
<name>A0A434A0L7_9FLAO</name>
<evidence type="ECO:0000313" key="4">
    <source>
        <dbReference type="Proteomes" id="UP000288102"/>
    </source>
</evidence>
<dbReference type="InterPro" id="IPR010559">
    <property type="entry name" value="Sig_transdc_His_kin_internal"/>
</dbReference>
<organism evidence="3 4">
    <name type="scientific">Flavobacterium cupreum</name>
    <dbReference type="NCBI Taxonomy" id="2133766"/>
    <lineage>
        <taxon>Bacteria</taxon>
        <taxon>Pseudomonadati</taxon>
        <taxon>Bacteroidota</taxon>
        <taxon>Flavobacteriia</taxon>
        <taxon>Flavobacteriales</taxon>
        <taxon>Flavobacteriaceae</taxon>
        <taxon>Flavobacterium</taxon>
    </lineage>
</organism>
<protein>
    <submittedName>
        <fullName evidence="3">Histidine kinase</fullName>
    </submittedName>
</protein>
<dbReference type="EMBL" id="QWDM01000024">
    <property type="protein sequence ID" value="RUT67913.1"/>
    <property type="molecule type" value="Genomic_DNA"/>
</dbReference>
<dbReference type="Pfam" id="PF06580">
    <property type="entry name" value="His_kinase"/>
    <property type="match status" value="1"/>
</dbReference>
<sequence length="378" mass="43671">MLTLTNAKNNMDISDSGIFSKDRFLYQLNTNRTNYFTSAFTVRIYYHIAFWIMLFLLTAVSQGYLTGALKYNIICFGIRLPFIAAVVYFNLYLLLPLFYYKGKLIFYVTLFILSALFTNAFNLFIFGILMKSGILPTALKADSQFTAFSFIGKEIFMITVMVLTTGIKLSKDYFLQRQKAEEMEREQLTTELSFLKSQLQPHFFFNTLNNLYALTLKKSDLAPEVVLKLSDFMSYVLYETDQEKTSLKKEISYIQNFIDLESLRFGVSPKVIFEINAQSEDIYLPPLLLLPFIENSFKHSPKSATANIEITIQLQICKNVLDLTVINPSSEVFNQTKKGGIGLRNVKRRLDLTYGQSYTLFQERKNNQFITKLHIQLS</sequence>